<dbReference type="Pfam" id="PF11992">
    <property type="entry name" value="TgpA_N"/>
    <property type="match status" value="1"/>
</dbReference>
<dbReference type="AlphaFoldDB" id="A0A1J4N5P9"/>
<reference evidence="4" key="1">
    <citation type="submission" date="2016-10" db="EMBL/GenBank/DDBJ databases">
        <title>Draft Genome Sequence of Nocardioides luteus Strain BAFB, an Alkane-Degrading Bacterium Isolated from JP-7 Polluted Soil.</title>
        <authorList>
            <person name="Brown L."/>
            <person name="Ruiz O.N."/>
            <person name="Gunasekera T."/>
        </authorList>
    </citation>
    <scope>NUCLEOTIDE SEQUENCE [LARGE SCALE GENOMIC DNA]</scope>
    <source>
        <strain evidence="4">BAFB</strain>
    </source>
</reference>
<feature type="transmembrane region" description="Helical" evidence="2">
    <location>
        <begin position="68"/>
        <end position="89"/>
    </location>
</feature>
<evidence type="ECO:0000256" key="1">
    <source>
        <dbReference type="SAM" id="MobiDB-lite"/>
    </source>
</evidence>
<dbReference type="PANTHER" id="PTHR42736">
    <property type="entry name" value="PROTEIN-GLUTAMINE GAMMA-GLUTAMYLTRANSFERASE"/>
    <property type="match status" value="1"/>
</dbReference>
<feature type="region of interest" description="Disordered" evidence="1">
    <location>
        <begin position="549"/>
        <end position="605"/>
    </location>
</feature>
<dbReference type="Gene3D" id="3.10.620.30">
    <property type="match status" value="1"/>
</dbReference>
<feature type="transmembrane region" description="Helical" evidence="2">
    <location>
        <begin position="12"/>
        <end position="33"/>
    </location>
</feature>
<dbReference type="Pfam" id="PF01841">
    <property type="entry name" value="Transglut_core"/>
    <property type="match status" value="1"/>
</dbReference>
<dbReference type="Proteomes" id="UP000033772">
    <property type="component" value="Unassembled WGS sequence"/>
</dbReference>
<sequence>MTSSDVRGVAPAMSVPVTCLVTVLFALSSWGSFTNTRFSYLGPILVVGVLIVGTGISARLLRVHGSVVVLLQLLLGTIATSLLVVHHPFPVAGAGRARLVAVMTEAYAAFNPFDLPMSGPDVAPYLIPGGVAAVLLADILAITLRRPPMMGLVVLGVFTLPFSIIGAGGWGGVSWVVFVFTATSFLVMLRLDRAQQLGRWGRRLDEDLPPAPAAGPAVIGVSAVVIALLTPAWMPAPNVTLPGLGPGDGNGPLRVINPTVGLYDDLRRQSDQVMVSVTPVDGDTKTPPSYLRVGVLTKFTGTEWTSGNRDVPADHTGIATFDPPMSDETLLGEATTYRLKASDNFQSTWLPIFTHPLEVTARGPWRYDEDTLDFMSTEGRDETVAGQEWEMTAAPVEPSQERLLAAGDPGVSAPPGMTNLPLLPDKIEEIALARTAGEDSPFAKAVALQNWFRHSGEFTYSLERDVGTDGAALLDFLTDNKVGYCQQYATAMAVLARELDIPARVAFGFLGGDQDEDGVWQFRGRDLHAWPELWFEGIGWIRFEPTPAAADTREPDYTTGALGNARNEPEAPLPSAGTSVAPVPNRPQREAPDTAEVADTGDEGSSTGPLWIGLGIVVLAGAIVLAGPTVIRRRRRAARLRGDAEDGWTELGATAIDLGLPWSGNRSPREEALGLAPHLQDREPMVALQRIVTAVERNRYAERRVAAAVGDDVRLVAATLRKHADRRARRRAALWPASVFRRRVAAPATEGPVTRSERELISS</sequence>
<keyword evidence="2" id="KW-1133">Transmembrane helix</keyword>
<feature type="transmembrane region" description="Helical" evidence="2">
    <location>
        <begin position="122"/>
        <end position="142"/>
    </location>
</feature>
<feature type="transmembrane region" description="Helical" evidence="2">
    <location>
        <begin position="149"/>
        <end position="167"/>
    </location>
</feature>
<keyword evidence="2" id="KW-0472">Membrane</keyword>
<feature type="transmembrane region" description="Helical" evidence="2">
    <location>
        <begin position="610"/>
        <end position="631"/>
    </location>
</feature>
<keyword evidence="5" id="KW-1185">Reference proteome</keyword>
<feature type="transmembrane region" description="Helical" evidence="2">
    <location>
        <begin position="173"/>
        <end position="191"/>
    </location>
</feature>
<keyword evidence="2" id="KW-0812">Transmembrane</keyword>
<dbReference type="InterPro" id="IPR021878">
    <property type="entry name" value="TgpA_N"/>
</dbReference>
<dbReference type="STRING" id="1844.UG56_015315"/>
<proteinExistence type="predicted"/>
<protein>
    <recommendedName>
        <fullName evidence="3">Transglutaminase-like domain-containing protein</fullName>
    </recommendedName>
</protein>
<feature type="transmembrane region" description="Helical" evidence="2">
    <location>
        <begin position="212"/>
        <end position="234"/>
    </location>
</feature>
<dbReference type="InterPro" id="IPR002931">
    <property type="entry name" value="Transglutaminase-like"/>
</dbReference>
<evidence type="ECO:0000313" key="4">
    <source>
        <dbReference type="EMBL" id="OIJ25944.1"/>
    </source>
</evidence>
<dbReference type="SUPFAM" id="SSF54001">
    <property type="entry name" value="Cysteine proteinases"/>
    <property type="match status" value="1"/>
</dbReference>
<accession>A0A1J4N5P9</accession>
<feature type="transmembrane region" description="Helical" evidence="2">
    <location>
        <begin position="39"/>
        <end position="61"/>
    </location>
</feature>
<dbReference type="SMART" id="SM00460">
    <property type="entry name" value="TGc"/>
    <property type="match status" value="1"/>
</dbReference>
<evidence type="ECO:0000259" key="3">
    <source>
        <dbReference type="SMART" id="SM00460"/>
    </source>
</evidence>
<evidence type="ECO:0000256" key="2">
    <source>
        <dbReference type="SAM" id="Phobius"/>
    </source>
</evidence>
<dbReference type="EMBL" id="JZDQ02000020">
    <property type="protein sequence ID" value="OIJ25944.1"/>
    <property type="molecule type" value="Genomic_DNA"/>
</dbReference>
<dbReference type="InterPro" id="IPR052901">
    <property type="entry name" value="Bact_TGase-like"/>
</dbReference>
<name>A0A1J4N5P9_9ACTN</name>
<organism evidence="4 5">
    <name type="scientific">Nocardioides luteus</name>
    <dbReference type="NCBI Taxonomy" id="1844"/>
    <lineage>
        <taxon>Bacteria</taxon>
        <taxon>Bacillati</taxon>
        <taxon>Actinomycetota</taxon>
        <taxon>Actinomycetes</taxon>
        <taxon>Propionibacteriales</taxon>
        <taxon>Nocardioidaceae</taxon>
        <taxon>Nocardioides</taxon>
    </lineage>
</organism>
<dbReference type="InterPro" id="IPR038765">
    <property type="entry name" value="Papain-like_cys_pep_sf"/>
</dbReference>
<evidence type="ECO:0000313" key="5">
    <source>
        <dbReference type="Proteomes" id="UP000033772"/>
    </source>
</evidence>
<comment type="caution">
    <text evidence="4">The sequence shown here is derived from an EMBL/GenBank/DDBJ whole genome shotgun (WGS) entry which is preliminary data.</text>
</comment>
<feature type="domain" description="Transglutaminase-like" evidence="3">
    <location>
        <begin position="477"/>
        <end position="547"/>
    </location>
</feature>
<dbReference type="PANTHER" id="PTHR42736:SF1">
    <property type="entry name" value="PROTEIN-GLUTAMINE GAMMA-GLUTAMYLTRANSFERASE"/>
    <property type="match status" value="1"/>
</dbReference>
<gene>
    <name evidence="4" type="ORF">UG56_015315</name>
</gene>